<sequence length="384" mass="41418">MNDGDEKWQFNFQFLVIPVNDFFFGVNTGAQTTNIPQLSGCANTPRLEQPRLLSVLENTDGPLNVSIAGAIYGRRVLVNLGTVDDVVVNGDGVVFKTLNGSIITADDDDSFENVCLFSSEIKRREFCISLNAFIIVLRPSDAVVCGAGVVETVVVVNIVSESKNCGRLCRIGFERSLRDGACVVVINSCVRLVKKPSSSQWNSIPGSGVVGGSGVVYDNAKAVVVASDSPKFGGLDRLRVKLSSRVDDNGRVEEVESRDAAGDTCNNGLINDDHGPGSPGPSANALIPLLLSSANVNERPYVAGTATLSNNRSLPVDNFSLLNAKLDEKYVIHTQSKSIPSKLCSRKNFNTLLMKFERRSLFATNLENLFDPSFQPPIAIIVFN</sequence>
<dbReference type="EMBL" id="NJHN03000054">
    <property type="protein sequence ID" value="KAH9419786.1"/>
    <property type="molecule type" value="Genomic_DNA"/>
</dbReference>
<evidence type="ECO:0000313" key="1">
    <source>
        <dbReference type="EMBL" id="KAH9419786.1"/>
    </source>
</evidence>
<name>A0ABQ8JBR4_DERPT</name>
<reference evidence="1 2" key="2">
    <citation type="journal article" date="2022" name="Mol. Biol. Evol.">
        <title>Comparative Genomics Reveals Insights into the Divergent Evolution of Astigmatic Mites and Household Pest Adaptations.</title>
        <authorList>
            <person name="Xiong Q."/>
            <person name="Wan A.T."/>
            <person name="Liu X."/>
            <person name="Fung C.S."/>
            <person name="Xiao X."/>
            <person name="Malainual N."/>
            <person name="Hou J."/>
            <person name="Wang L."/>
            <person name="Wang M."/>
            <person name="Yang K.Y."/>
            <person name="Cui Y."/>
            <person name="Leung E.L."/>
            <person name="Nong W."/>
            <person name="Shin S.K."/>
            <person name="Au S.W."/>
            <person name="Jeong K.Y."/>
            <person name="Chew F.T."/>
            <person name="Hui J.H."/>
            <person name="Leung T.F."/>
            <person name="Tungtrongchitr A."/>
            <person name="Zhong N."/>
            <person name="Liu Z."/>
            <person name="Tsui S.K."/>
        </authorList>
    </citation>
    <scope>NUCLEOTIDE SEQUENCE [LARGE SCALE GENOMIC DNA]</scope>
    <source>
        <strain evidence="1">Derp</strain>
    </source>
</reference>
<gene>
    <name evidence="1" type="ORF">DERP_001617</name>
</gene>
<protein>
    <submittedName>
        <fullName evidence="1">Uncharacterized protein</fullName>
    </submittedName>
</protein>
<dbReference type="Proteomes" id="UP000887458">
    <property type="component" value="Unassembled WGS sequence"/>
</dbReference>
<comment type="caution">
    <text evidence="1">The sequence shown here is derived from an EMBL/GenBank/DDBJ whole genome shotgun (WGS) entry which is preliminary data.</text>
</comment>
<accession>A0ABQ8JBR4</accession>
<proteinExistence type="predicted"/>
<organism evidence="1 2">
    <name type="scientific">Dermatophagoides pteronyssinus</name>
    <name type="common">European house dust mite</name>
    <dbReference type="NCBI Taxonomy" id="6956"/>
    <lineage>
        <taxon>Eukaryota</taxon>
        <taxon>Metazoa</taxon>
        <taxon>Ecdysozoa</taxon>
        <taxon>Arthropoda</taxon>
        <taxon>Chelicerata</taxon>
        <taxon>Arachnida</taxon>
        <taxon>Acari</taxon>
        <taxon>Acariformes</taxon>
        <taxon>Sarcoptiformes</taxon>
        <taxon>Astigmata</taxon>
        <taxon>Psoroptidia</taxon>
        <taxon>Analgoidea</taxon>
        <taxon>Pyroglyphidae</taxon>
        <taxon>Dermatophagoidinae</taxon>
        <taxon>Dermatophagoides</taxon>
    </lineage>
</organism>
<keyword evidence="2" id="KW-1185">Reference proteome</keyword>
<evidence type="ECO:0000313" key="2">
    <source>
        <dbReference type="Proteomes" id="UP000887458"/>
    </source>
</evidence>
<reference evidence="1 2" key="1">
    <citation type="journal article" date="2018" name="J. Allergy Clin. Immunol.">
        <title>High-quality assembly of Dermatophagoides pteronyssinus genome and transcriptome reveals a wide range of novel allergens.</title>
        <authorList>
            <person name="Liu X.Y."/>
            <person name="Yang K.Y."/>
            <person name="Wang M.Q."/>
            <person name="Kwok J.S."/>
            <person name="Zeng X."/>
            <person name="Yang Z."/>
            <person name="Xiao X.J."/>
            <person name="Lau C.P."/>
            <person name="Li Y."/>
            <person name="Huang Z.M."/>
            <person name="Ba J.G."/>
            <person name="Yim A.K."/>
            <person name="Ouyang C.Y."/>
            <person name="Ngai S.M."/>
            <person name="Chan T.F."/>
            <person name="Leung E.L."/>
            <person name="Liu L."/>
            <person name="Liu Z.G."/>
            <person name="Tsui S.K."/>
        </authorList>
    </citation>
    <scope>NUCLEOTIDE SEQUENCE [LARGE SCALE GENOMIC DNA]</scope>
    <source>
        <strain evidence="1">Derp</strain>
    </source>
</reference>